<evidence type="ECO:0000256" key="2">
    <source>
        <dbReference type="ARBA" id="ARBA00007193"/>
    </source>
</evidence>
<evidence type="ECO:0000256" key="8">
    <source>
        <dbReference type="ARBA" id="ARBA00023065"/>
    </source>
</evidence>
<keyword evidence="6 13" id="KW-1133">Transmembrane helix</keyword>
<evidence type="ECO:0000256" key="10">
    <source>
        <dbReference type="ARBA" id="ARBA00023201"/>
    </source>
</evidence>
<evidence type="ECO:0000256" key="12">
    <source>
        <dbReference type="RuleBase" id="RU000679"/>
    </source>
</evidence>
<evidence type="ECO:0000313" key="15">
    <source>
        <dbReference type="Proteomes" id="UP000015102"/>
    </source>
</evidence>
<comment type="similarity">
    <text evidence="2 12">Belongs to the amiloride-sensitive sodium channel (TC 1.A.6) family.</text>
</comment>
<evidence type="ECO:0000256" key="11">
    <source>
        <dbReference type="ARBA" id="ARBA00023303"/>
    </source>
</evidence>
<evidence type="ECO:0000256" key="7">
    <source>
        <dbReference type="ARBA" id="ARBA00023053"/>
    </source>
</evidence>
<keyword evidence="9 13" id="KW-0472">Membrane</keyword>
<keyword evidence="7" id="KW-0915">Sodium</keyword>
<dbReference type="Gene3D" id="1.10.287.770">
    <property type="entry name" value="YojJ-like"/>
    <property type="match status" value="1"/>
</dbReference>
<keyword evidence="5 12" id="KW-0812">Transmembrane</keyword>
<evidence type="ECO:0000256" key="13">
    <source>
        <dbReference type="SAM" id="Phobius"/>
    </source>
</evidence>
<keyword evidence="4 12" id="KW-0894">Sodium channel</keyword>
<dbReference type="HOGENOM" id="CLU_1549393_0_0_1"/>
<evidence type="ECO:0000256" key="4">
    <source>
        <dbReference type="ARBA" id="ARBA00022461"/>
    </source>
</evidence>
<dbReference type="Pfam" id="PF00858">
    <property type="entry name" value="ASC"/>
    <property type="match status" value="1"/>
</dbReference>
<comment type="subcellular location">
    <subcellularLocation>
        <location evidence="1">Membrane</location>
        <topology evidence="1">Multi-pass membrane protein</topology>
    </subcellularLocation>
</comment>
<protein>
    <submittedName>
        <fullName evidence="14">Uncharacterized protein</fullName>
    </submittedName>
</protein>
<evidence type="ECO:0000256" key="1">
    <source>
        <dbReference type="ARBA" id="ARBA00004141"/>
    </source>
</evidence>
<dbReference type="Proteomes" id="UP000015102">
    <property type="component" value="Unassembled WGS sequence"/>
</dbReference>
<dbReference type="InterPro" id="IPR001873">
    <property type="entry name" value="ENaC"/>
</dbReference>
<keyword evidence="10 12" id="KW-0739">Sodium transport</keyword>
<keyword evidence="8 12" id="KW-0406">Ion transport</keyword>
<dbReference type="EnsemblMetazoa" id="MESCA001570-RA">
    <property type="protein sequence ID" value="MESCA001570-PA"/>
    <property type="gene ID" value="MESCA001570"/>
</dbReference>
<keyword evidence="15" id="KW-1185">Reference proteome</keyword>
<dbReference type="OMA" id="VRECECL"/>
<dbReference type="PANTHER" id="PTHR11690">
    <property type="entry name" value="AMILORIDE-SENSITIVE SODIUM CHANNEL-RELATED"/>
    <property type="match status" value="1"/>
</dbReference>
<reference evidence="14" key="2">
    <citation type="submission" date="2015-06" db="UniProtKB">
        <authorList>
            <consortium name="EnsemblMetazoa"/>
        </authorList>
    </citation>
    <scope>IDENTIFICATION</scope>
</reference>
<dbReference type="EMBL" id="CAQQ02135612">
    <property type="status" value="NOT_ANNOTATED_CDS"/>
    <property type="molecule type" value="Genomic_DNA"/>
</dbReference>
<evidence type="ECO:0000256" key="5">
    <source>
        <dbReference type="ARBA" id="ARBA00022692"/>
    </source>
</evidence>
<dbReference type="AlphaFoldDB" id="T1GE13"/>
<keyword evidence="11 12" id="KW-0407">Ion channel</keyword>
<dbReference type="GO" id="GO:0015280">
    <property type="term" value="F:ligand-gated sodium channel activity"/>
    <property type="evidence" value="ECO:0007669"/>
    <property type="project" value="TreeGrafter"/>
</dbReference>
<accession>T1GE13</accession>
<organism evidence="14 15">
    <name type="scientific">Megaselia scalaris</name>
    <name type="common">Humpbacked fly</name>
    <name type="synonym">Phora scalaris</name>
    <dbReference type="NCBI Taxonomy" id="36166"/>
    <lineage>
        <taxon>Eukaryota</taxon>
        <taxon>Metazoa</taxon>
        <taxon>Ecdysozoa</taxon>
        <taxon>Arthropoda</taxon>
        <taxon>Hexapoda</taxon>
        <taxon>Insecta</taxon>
        <taxon>Pterygota</taxon>
        <taxon>Neoptera</taxon>
        <taxon>Endopterygota</taxon>
        <taxon>Diptera</taxon>
        <taxon>Brachycera</taxon>
        <taxon>Muscomorpha</taxon>
        <taxon>Platypezoidea</taxon>
        <taxon>Phoridae</taxon>
        <taxon>Megaseliini</taxon>
        <taxon>Megaselia</taxon>
    </lineage>
</organism>
<reference evidence="15" key="1">
    <citation type="submission" date="2013-02" db="EMBL/GenBank/DDBJ databases">
        <authorList>
            <person name="Hughes D."/>
        </authorList>
    </citation>
    <scope>NUCLEOTIDE SEQUENCE</scope>
    <source>
        <strain>Durham</strain>
        <strain evidence="15">NC isolate 2 -- Noor lab</strain>
    </source>
</reference>
<evidence type="ECO:0000256" key="6">
    <source>
        <dbReference type="ARBA" id="ARBA00022989"/>
    </source>
</evidence>
<evidence type="ECO:0000256" key="3">
    <source>
        <dbReference type="ARBA" id="ARBA00022448"/>
    </source>
</evidence>
<evidence type="ECO:0000313" key="14">
    <source>
        <dbReference type="EnsemblMetazoa" id="MESCA001570-PA"/>
    </source>
</evidence>
<feature type="transmembrane region" description="Helical" evidence="13">
    <location>
        <begin position="122"/>
        <end position="140"/>
    </location>
</feature>
<dbReference type="PANTHER" id="PTHR11690:SF288">
    <property type="entry name" value="AMILORIDE-SENSITIVE NA+ CHANNEL-RELATED"/>
    <property type="match status" value="1"/>
</dbReference>
<dbReference type="EMBL" id="CAQQ02135613">
    <property type="status" value="NOT_ANNOTATED_CDS"/>
    <property type="molecule type" value="Genomic_DNA"/>
</dbReference>
<proteinExistence type="inferred from homology"/>
<name>T1GE13_MEGSC</name>
<keyword evidence="3 12" id="KW-0813">Transport</keyword>
<evidence type="ECO:0000256" key="9">
    <source>
        <dbReference type="ARBA" id="ARBA00023136"/>
    </source>
</evidence>
<sequence>MPRNQSIPICGGNLMECYQKAEIELSEDYSQELSCKCLPSCTTISYDIETSQTKYYKYPNYLVKEKDFLNKTIFSPIDVSSLHISFKEKDFIALRRSELYGFSDFFANIGGLFGLFLGIIDLLLWCPSPLGSTIAFFVAFSMRFNRLRGACFSSRFIYHLHMIRHLKALFQSS</sequence>
<dbReference type="STRING" id="36166.T1GE13"/>
<dbReference type="GO" id="GO:0005886">
    <property type="term" value="C:plasma membrane"/>
    <property type="evidence" value="ECO:0007669"/>
    <property type="project" value="TreeGrafter"/>
</dbReference>